<name>A0AAU7Z5U4_9BACT</name>
<dbReference type="Pfam" id="PF01638">
    <property type="entry name" value="HxlR"/>
    <property type="match status" value="1"/>
</dbReference>
<dbReference type="AlphaFoldDB" id="A0AAU7Z5U4"/>
<dbReference type="GO" id="GO:0003677">
    <property type="term" value="F:DNA binding"/>
    <property type="evidence" value="ECO:0007669"/>
    <property type="project" value="UniProtKB-KW"/>
</dbReference>
<dbReference type="SUPFAM" id="SSF46785">
    <property type="entry name" value="Winged helix' DNA-binding domain"/>
    <property type="match status" value="1"/>
</dbReference>
<evidence type="ECO:0000259" key="4">
    <source>
        <dbReference type="PROSITE" id="PS51118"/>
    </source>
</evidence>
<gene>
    <name evidence="5" type="ORF">RBB81_10215</name>
</gene>
<reference evidence="5" key="2">
    <citation type="journal article" date="2024" name="Environ. Microbiol.">
        <title>Genome analysis and description of Tunturibacter gen. nov. expands the diversity of Terriglobia in tundra soils.</title>
        <authorList>
            <person name="Messyasz A."/>
            <person name="Mannisto M.K."/>
            <person name="Kerkhof L.J."/>
            <person name="Haggblom M.M."/>
        </authorList>
    </citation>
    <scope>NUCLEOTIDE SEQUENCE</scope>
    <source>
        <strain evidence="5">M8UP39</strain>
    </source>
</reference>
<keyword evidence="3" id="KW-0804">Transcription</keyword>
<dbReference type="Gene3D" id="1.10.10.10">
    <property type="entry name" value="Winged helix-like DNA-binding domain superfamily/Winged helix DNA-binding domain"/>
    <property type="match status" value="1"/>
</dbReference>
<evidence type="ECO:0000256" key="1">
    <source>
        <dbReference type="ARBA" id="ARBA00023015"/>
    </source>
</evidence>
<keyword evidence="1" id="KW-0805">Transcription regulation</keyword>
<dbReference type="RefSeq" id="WP_353073613.1">
    <property type="nucleotide sequence ID" value="NZ_CP132938.1"/>
</dbReference>
<dbReference type="InterPro" id="IPR036390">
    <property type="entry name" value="WH_DNA-bd_sf"/>
</dbReference>
<protein>
    <submittedName>
        <fullName evidence="5">Helix-turn-helix domain-containing protein</fullName>
    </submittedName>
</protein>
<evidence type="ECO:0000256" key="2">
    <source>
        <dbReference type="ARBA" id="ARBA00023125"/>
    </source>
</evidence>
<reference evidence="5" key="1">
    <citation type="submission" date="2023-08" db="EMBL/GenBank/DDBJ databases">
        <authorList>
            <person name="Messyasz A."/>
            <person name="Mannisto M.K."/>
            <person name="Kerkhof L.J."/>
            <person name="Haggblom M."/>
        </authorList>
    </citation>
    <scope>NUCLEOTIDE SEQUENCE</scope>
    <source>
        <strain evidence="5">M8UP39</strain>
    </source>
</reference>
<dbReference type="KEGG" id="tgi:RBB81_10215"/>
<dbReference type="EMBL" id="CP132938">
    <property type="protein sequence ID" value="XCB24278.1"/>
    <property type="molecule type" value="Genomic_DNA"/>
</dbReference>
<evidence type="ECO:0000256" key="3">
    <source>
        <dbReference type="ARBA" id="ARBA00023163"/>
    </source>
</evidence>
<dbReference type="PANTHER" id="PTHR33204">
    <property type="entry name" value="TRANSCRIPTIONAL REGULATOR, MARR FAMILY"/>
    <property type="match status" value="1"/>
</dbReference>
<dbReference type="InterPro" id="IPR002577">
    <property type="entry name" value="HTH_HxlR"/>
</dbReference>
<proteinExistence type="predicted"/>
<keyword evidence="2" id="KW-0238">DNA-binding</keyword>
<evidence type="ECO:0000313" key="5">
    <source>
        <dbReference type="EMBL" id="XCB24278.1"/>
    </source>
</evidence>
<sequence>MPAYDAECLDQVARTMEVLRGKWTVQILCALLSGPVRLSQLRRLIPTASKKALTANLRSLEKMQLIFRRDLSNSVLHVEYEIAEPARAPLAALVGQLAGFPKYLPSLAND</sequence>
<dbReference type="InterPro" id="IPR036388">
    <property type="entry name" value="WH-like_DNA-bd_sf"/>
</dbReference>
<organism evidence="5">
    <name type="scientific">Tunturiibacter gelidiferens</name>
    <dbReference type="NCBI Taxonomy" id="3069689"/>
    <lineage>
        <taxon>Bacteria</taxon>
        <taxon>Pseudomonadati</taxon>
        <taxon>Acidobacteriota</taxon>
        <taxon>Terriglobia</taxon>
        <taxon>Terriglobales</taxon>
        <taxon>Acidobacteriaceae</taxon>
        <taxon>Tunturiibacter</taxon>
    </lineage>
</organism>
<dbReference type="PROSITE" id="PS51118">
    <property type="entry name" value="HTH_HXLR"/>
    <property type="match status" value="1"/>
</dbReference>
<feature type="domain" description="HTH hxlR-type" evidence="4">
    <location>
        <begin position="8"/>
        <end position="108"/>
    </location>
</feature>
<accession>A0AAU7Z5U4</accession>